<dbReference type="CDD" id="cd00090">
    <property type="entry name" value="HTH_ARSR"/>
    <property type="match status" value="1"/>
</dbReference>
<sequence length="109" mass="11986">MVNNNPDTLDAVFQALADPTRRAMLALLADGERKVGELAAPFSMSLAGASKHIKALEQAGLLTREKQGRVHVCRLNAAPMAGAMDWLRHYQAFWSERLDALEQALRQGD</sequence>
<proteinExistence type="predicted"/>
<dbReference type="InterPro" id="IPR001845">
    <property type="entry name" value="HTH_ArsR_DNA-bd_dom"/>
</dbReference>
<dbReference type="PROSITE" id="PS50987">
    <property type="entry name" value="HTH_ARSR_2"/>
    <property type="match status" value="1"/>
</dbReference>
<dbReference type="PANTHER" id="PTHR38600">
    <property type="entry name" value="TRANSCRIPTIONAL REGULATORY PROTEIN"/>
    <property type="match status" value="1"/>
</dbReference>
<dbReference type="InterPro" id="IPR036390">
    <property type="entry name" value="WH_DNA-bd_sf"/>
</dbReference>
<keyword evidence="3" id="KW-1185">Reference proteome</keyword>
<dbReference type="EMBL" id="JAJVKT010000001">
    <property type="protein sequence ID" value="MCE7507037.1"/>
    <property type="molecule type" value="Genomic_DNA"/>
</dbReference>
<dbReference type="InterPro" id="IPR011991">
    <property type="entry name" value="ArsR-like_HTH"/>
</dbReference>
<dbReference type="PRINTS" id="PR00778">
    <property type="entry name" value="HTHARSR"/>
</dbReference>
<dbReference type="RefSeq" id="WP_063140395.1">
    <property type="nucleotide sequence ID" value="NZ_CBDDTQ010000001.1"/>
</dbReference>
<protein>
    <submittedName>
        <fullName evidence="2">Metalloregulator ArsR/SmtB family transcription factor</fullName>
    </submittedName>
</protein>
<dbReference type="SMART" id="SM00418">
    <property type="entry name" value="HTH_ARSR"/>
    <property type="match status" value="1"/>
</dbReference>
<accession>A0A9Q3W270</accession>
<dbReference type="InterPro" id="IPR036388">
    <property type="entry name" value="WH-like_DNA-bd_sf"/>
</dbReference>
<dbReference type="AlphaFoldDB" id="A0A9Q3W270"/>
<dbReference type="PANTHER" id="PTHR38600:SF2">
    <property type="entry name" value="SLL0088 PROTEIN"/>
    <property type="match status" value="1"/>
</dbReference>
<dbReference type="NCBIfam" id="NF033788">
    <property type="entry name" value="HTH_metalloreg"/>
    <property type="match status" value="1"/>
</dbReference>
<dbReference type="SUPFAM" id="SSF46785">
    <property type="entry name" value="Winged helix' DNA-binding domain"/>
    <property type="match status" value="1"/>
</dbReference>
<dbReference type="GO" id="GO:0003700">
    <property type="term" value="F:DNA-binding transcription factor activity"/>
    <property type="evidence" value="ECO:0007669"/>
    <property type="project" value="InterPro"/>
</dbReference>
<name>A0A9Q3W270_9GAMM</name>
<gene>
    <name evidence="2" type="ORF">LZG35_00200</name>
</gene>
<feature type="domain" description="HTH arsR-type" evidence="1">
    <location>
        <begin position="1"/>
        <end position="105"/>
    </location>
</feature>
<dbReference type="Gene3D" id="1.10.10.10">
    <property type="entry name" value="Winged helix-like DNA-binding domain superfamily/Winged helix DNA-binding domain"/>
    <property type="match status" value="1"/>
</dbReference>
<comment type="caution">
    <text evidence="2">The sequence shown here is derived from an EMBL/GenBank/DDBJ whole genome shotgun (WGS) entry which is preliminary data.</text>
</comment>
<evidence type="ECO:0000313" key="3">
    <source>
        <dbReference type="Proteomes" id="UP001107961"/>
    </source>
</evidence>
<dbReference type="KEGG" id="axe:P40_04960"/>
<evidence type="ECO:0000259" key="1">
    <source>
        <dbReference type="PROSITE" id="PS50987"/>
    </source>
</evidence>
<dbReference type="Pfam" id="PF12840">
    <property type="entry name" value="HTH_20"/>
    <property type="match status" value="1"/>
</dbReference>
<organism evidence="2 3">
    <name type="scientific">Alloalcanivorax xenomutans</name>
    <dbReference type="NCBI Taxonomy" id="1094342"/>
    <lineage>
        <taxon>Bacteria</taxon>
        <taxon>Pseudomonadati</taxon>
        <taxon>Pseudomonadota</taxon>
        <taxon>Gammaproteobacteria</taxon>
        <taxon>Oceanospirillales</taxon>
        <taxon>Alcanivoracaceae</taxon>
        <taxon>Alloalcanivorax</taxon>
    </lineage>
</organism>
<reference evidence="2" key="1">
    <citation type="submission" date="2022-01" db="EMBL/GenBank/DDBJ databases">
        <authorList>
            <person name="Karlyshev A.V."/>
            <person name="Jaspars M."/>
        </authorList>
    </citation>
    <scope>NUCLEOTIDE SEQUENCE</scope>
    <source>
        <strain evidence="2">AGSA3-2</strain>
    </source>
</reference>
<evidence type="ECO:0000313" key="2">
    <source>
        <dbReference type="EMBL" id="MCE7507037.1"/>
    </source>
</evidence>
<dbReference type="Proteomes" id="UP001107961">
    <property type="component" value="Unassembled WGS sequence"/>
</dbReference>